<dbReference type="Gene3D" id="2.60.40.2070">
    <property type="match status" value="1"/>
</dbReference>
<dbReference type="InterPro" id="IPR000015">
    <property type="entry name" value="Fimb_usher"/>
</dbReference>
<dbReference type="GO" id="GO:0015473">
    <property type="term" value="F:fimbrial usher porin activity"/>
    <property type="evidence" value="ECO:0007669"/>
    <property type="project" value="InterPro"/>
</dbReference>
<evidence type="ECO:0000256" key="5">
    <source>
        <dbReference type="ARBA" id="ARBA00022692"/>
    </source>
</evidence>
<dbReference type="Pfam" id="PF00577">
    <property type="entry name" value="Usher"/>
    <property type="match status" value="1"/>
</dbReference>
<dbReference type="PANTHER" id="PTHR30451">
    <property type="entry name" value="OUTER MEMBRANE USHER PROTEIN"/>
    <property type="match status" value="1"/>
</dbReference>
<dbReference type="Proteomes" id="UP001156701">
    <property type="component" value="Unassembled WGS sequence"/>
</dbReference>
<gene>
    <name evidence="12" type="ORF">P7V44_01965</name>
    <name evidence="13" type="ORF">Q5E86_10550</name>
</gene>
<keyword evidence="8" id="KW-0998">Cell outer membrane</keyword>
<dbReference type="Gene3D" id="3.10.20.410">
    <property type="match status" value="1"/>
</dbReference>
<keyword evidence="5 9" id="KW-0812">Transmembrane</keyword>
<comment type="caution">
    <text evidence="12">The sequence shown here is derived from an EMBL/GenBank/DDBJ whole genome shotgun (WGS) entry which is preliminary data.</text>
</comment>
<dbReference type="Gene3D" id="2.60.40.3110">
    <property type="match status" value="1"/>
</dbReference>
<dbReference type="GO" id="GO:0009297">
    <property type="term" value="P:pilus assembly"/>
    <property type="evidence" value="ECO:0007669"/>
    <property type="project" value="InterPro"/>
</dbReference>
<evidence type="ECO:0000259" key="10">
    <source>
        <dbReference type="Pfam" id="PF13953"/>
    </source>
</evidence>
<keyword evidence="6" id="KW-0732">Signal</keyword>
<evidence type="ECO:0000256" key="6">
    <source>
        <dbReference type="ARBA" id="ARBA00022729"/>
    </source>
</evidence>
<evidence type="ECO:0000256" key="1">
    <source>
        <dbReference type="ARBA" id="ARBA00004571"/>
    </source>
</evidence>
<dbReference type="PANTHER" id="PTHR30451:SF10">
    <property type="entry name" value="OUTER MEMBRANE USHER PROTEIN YFCU-RELATED"/>
    <property type="match status" value="1"/>
</dbReference>
<dbReference type="GO" id="GO:0009279">
    <property type="term" value="C:cell outer membrane"/>
    <property type="evidence" value="ECO:0007669"/>
    <property type="project" value="UniProtKB-SubCell"/>
</dbReference>
<dbReference type="EMBL" id="JAUQTG010000005">
    <property type="protein sequence ID" value="MDO7856786.1"/>
    <property type="molecule type" value="Genomic_DNA"/>
</dbReference>
<keyword evidence="15" id="KW-1185">Reference proteome</keyword>
<comment type="similarity">
    <text evidence="2">Belongs to the fimbrial export usher family.</text>
</comment>
<evidence type="ECO:0000313" key="13">
    <source>
        <dbReference type="EMBL" id="MDO7856786.1"/>
    </source>
</evidence>
<dbReference type="AlphaFoldDB" id="A0AA42JTJ8"/>
<organism evidence="12 14">
    <name type="scientific">Providencia huashanensis</name>
    <dbReference type="NCBI Taxonomy" id="3037798"/>
    <lineage>
        <taxon>Bacteria</taxon>
        <taxon>Pseudomonadati</taxon>
        <taxon>Pseudomonadota</taxon>
        <taxon>Gammaproteobacteria</taxon>
        <taxon>Enterobacterales</taxon>
        <taxon>Morganellaceae</taxon>
        <taxon>Providencia</taxon>
    </lineage>
</organism>
<dbReference type="Proteomes" id="UP001176478">
    <property type="component" value="Unassembled WGS sequence"/>
</dbReference>
<feature type="domain" description="PapC N-terminal" evidence="11">
    <location>
        <begin position="35"/>
        <end position="180"/>
    </location>
</feature>
<dbReference type="InterPro" id="IPR043142">
    <property type="entry name" value="PapC-like_C_sf"/>
</dbReference>
<dbReference type="SUPFAM" id="SSF141729">
    <property type="entry name" value="FimD N-terminal domain-like"/>
    <property type="match status" value="1"/>
</dbReference>
<dbReference type="RefSeq" id="WP_210814271.1">
    <property type="nucleotide sequence ID" value="NZ_JARRYG010000002.1"/>
</dbReference>
<dbReference type="Gene3D" id="2.60.40.2610">
    <property type="entry name" value="Outer membrane usher protein FimD, plug domain"/>
    <property type="match status" value="1"/>
</dbReference>
<evidence type="ECO:0000259" key="11">
    <source>
        <dbReference type="Pfam" id="PF13954"/>
    </source>
</evidence>
<keyword evidence="3" id="KW-0813">Transport</keyword>
<evidence type="ECO:0000313" key="12">
    <source>
        <dbReference type="EMBL" id="MDG4694998.1"/>
    </source>
</evidence>
<evidence type="ECO:0000256" key="3">
    <source>
        <dbReference type="ARBA" id="ARBA00022448"/>
    </source>
</evidence>
<keyword evidence="9" id="KW-1133">Transmembrane helix</keyword>
<dbReference type="Pfam" id="PF13953">
    <property type="entry name" value="PapC_C"/>
    <property type="match status" value="1"/>
</dbReference>
<feature type="transmembrane region" description="Helical" evidence="9">
    <location>
        <begin position="12"/>
        <end position="34"/>
    </location>
</feature>
<evidence type="ECO:0000256" key="4">
    <source>
        <dbReference type="ARBA" id="ARBA00022452"/>
    </source>
</evidence>
<dbReference type="EMBL" id="JARRYG010000002">
    <property type="protein sequence ID" value="MDG4694998.1"/>
    <property type="molecule type" value="Genomic_DNA"/>
</dbReference>
<evidence type="ECO:0000313" key="14">
    <source>
        <dbReference type="Proteomes" id="UP001156701"/>
    </source>
</evidence>
<dbReference type="InterPro" id="IPR025885">
    <property type="entry name" value="PapC_N"/>
</dbReference>
<keyword evidence="7 9" id="KW-0472">Membrane</keyword>
<reference evidence="12" key="1">
    <citation type="submission" date="2023-03" db="EMBL/GenBank/DDBJ databases">
        <title>a new species belonging to Providencia genus.</title>
        <authorList>
            <person name="Yang W."/>
            <person name="Hu F."/>
            <person name="Shen S."/>
            <person name="Ding L."/>
            <person name="Yin D."/>
        </authorList>
    </citation>
    <scope>NUCLEOTIDE SEQUENCE</scope>
    <source>
        <strain evidence="12">CRE-3FA-0001</strain>
    </source>
</reference>
<sequence length="835" mass="92251">MPIKQNKIRQYILKGLIISMLYSSMLTTTFARVIEFNTDVLDVEDRNNIDLEQFNRIGFIMPGTYNLKININGHSLSEMSVIFNESETSDSGSVACLSPDIVERLGLTKEALNKALWEQGGQCLNLNSLDGMSVEGDLSTSSLNINVPQAYLEQIYENWDPPSRWDHGISALLFDYNINGAINDSLEQDQTSSSLSGNGVAGINLGAWRFRGEWQSQINRTTGEQKTTQHNFDWNRIYAYRAIAALQAKLTLGEDFLNSGVFDAFKFIGLGLQSDLNMLPPNLRGYAPEIVGTAKTNATITIRQQGRVIYETQVAQGPFRIQNLSDAITGKMNVTVAEQDGTTQTFDVDTASLPFLTRPGQVQYKFATGKPIDNQGHRQGVSFGMGEFSWGVSNGWSLFGGILGSQDYKSTSIGIGRDLLVFGALSFDITQSIANIPNDGSLKGKSYRLNYSKRFEEYNSQINFAGYRFSERDFMNMSDFLDFRVTGMRYGSSKELYTLSINKNFIESGLSLYFNYNHQTYWDRPANDYYSLMLSKYFDIGSWKNISATVSANRQQTDSKSDDSIYFSVSIPWGSSASLGYSMDISHDNVSNNASYFDTLTERMNYQFNIGNNRKGATTSGYFSYQGNDAWLSTNVSYAMNQYRAAGFSANGGLTITPEGGAFHGSSLAGGTRLLVDTDGVPDIPIRGSGIAVKTNLFGKAVISDMSNYNRNNIQIDLNNLPDNADAQQSVQQATLTEGAVGYRHFDVLSGLKGMVVIRLEDGTYPAFGSQVKNSKGQNTGIVGDEGNTYLSGINADEVMRVNLSSNQECKIVFPKKLDDLSGGLLALCVRENHQ</sequence>
<evidence type="ECO:0000256" key="2">
    <source>
        <dbReference type="ARBA" id="ARBA00008064"/>
    </source>
</evidence>
<keyword evidence="4" id="KW-1134">Transmembrane beta strand</keyword>
<evidence type="ECO:0000256" key="7">
    <source>
        <dbReference type="ARBA" id="ARBA00023136"/>
    </source>
</evidence>
<protein>
    <submittedName>
        <fullName evidence="12">Fimbria/pilus outer membrane usher protein</fullName>
    </submittedName>
</protein>
<evidence type="ECO:0000313" key="15">
    <source>
        <dbReference type="Proteomes" id="UP001176478"/>
    </source>
</evidence>
<dbReference type="Pfam" id="PF13954">
    <property type="entry name" value="PapC_N"/>
    <property type="match status" value="1"/>
</dbReference>
<proteinExistence type="inferred from homology"/>
<name>A0AA42JTJ8_9GAMM</name>
<dbReference type="InterPro" id="IPR042186">
    <property type="entry name" value="FimD_plug_dom"/>
</dbReference>
<reference evidence="13" key="3">
    <citation type="journal article" date="2024" name="Int. J. Antimicrob. Agents">
        <title>Identification of a novel Providencia species showing multi-drug-resistant in three patients with hospital-acquired infection.</title>
        <authorList>
            <person name="Yang W."/>
            <person name="Chen J."/>
            <person name="Yang F."/>
            <person name="Ji P."/>
            <person name="Shen S."/>
            <person name="Yin D."/>
            <person name="Hu F."/>
        </authorList>
    </citation>
    <scope>NUCLEOTIDE SEQUENCE</scope>
    <source>
        <strain evidence="13">CRE-138-0111</strain>
    </source>
</reference>
<comment type="subcellular location">
    <subcellularLocation>
        <location evidence="1">Cell outer membrane</location>
        <topology evidence="1">Multi-pass membrane protein</topology>
    </subcellularLocation>
</comment>
<feature type="domain" description="PapC-like C-terminal" evidence="10">
    <location>
        <begin position="756"/>
        <end position="813"/>
    </location>
</feature>
<evidence type="ECO:0000256" key="9">
    <source>
        <dbReference type="SAM" id="Phobius"/>
    </source>
</evidence>
<dbReference type="InterPro" id="IPR037224">
    <property type="entry name" value="PapC_N_sf"/>
</dbReference>
<dbReference type="InterPro" id="IPR025949">
    <property type="entry name" value="PapC-like_C"/>
</dbReference>
<reference evidence="13" key="2">
    <citation type="submission" date="2023-07" db="EMBL/GenBank/DDBJ databases">
        <authorList>
            <person name="Yang W."/>
            <person name="Chen J."/>
            <person name="Ji P."/>
            <person name="Hu F."/>
        </authorList>
    </citation>
    <scope>NUCLEOTIDE SEQUENCE</scope>
    <source>
        <strain evidence="13">CRE-138-0111</strain>
    </source>
</reference>
<accession>A0AA42JTJ8</accession>
<evidence type="ECO:0000256" key="8">
    <source>
        <dbReference type="ARBA" id="ARBA00023237"/>
    </source>
</evidence>